<dbReference type="OrthoDB" id="8237728at2"/>
<name>A0A327K1V6_9BRAD</name>
<accession>A0A327K1V6</accession>
<dbReference type="AlphaFoldDB" id="A0A327K1V6"/>
<dbReference type="Proteomes" id="UP000248863">
    <property type="component" value="Unassembled WGS sequence"/>
</dbReference>
<feature type="chain" id="PRO_5016261306" description="Ig-like domain-containing protein" evidence="1">
    <location>
        <begin position="31"/>
        <end position="132"/>
    </location>
</feature>
<keyword evidence="3" id="KW-1185">Reference proteome</keyword>
<proteinExistence type="predicted"/>
<organism evidence="2 3">
    <name type="scientific">Rhodoplanes elegans</name>
    <dbReference type="NCBI Taxonomy" id="29408"/>
    <lineage>
        <taxon>Bacteria</taxon>
        <taxon>Pseudomonadati</taxon>
        <taxon>Pseudomonadota</taxon>
        <taxon>Alphaproteobacteria</taxon>
        <taxon>Hyphomicrobiales</taxon>
        <taxon>Nitrobacteraceae</taxon>
        <taxon>Rhodoplanes</taxon>
    </lineage>
</organism>
<evidence type="ECO:0000256" key="1">
    <source>
        <dbReference type="SAM" id="SignalP"/>
    </source>
</evidence>
<dbReference type="RefSeq" id="WP_111359532.1">
    <property type="nucleotide sequence ID" value="NZ_NHSK01000206.1"/>
</dbReference>
<dbReference type="EMBL" id="NPEU01000404">
    <property type="protein sequence ID" value="RAI32769.1"/>
    <property type="molecule type" value="Genomic_DNA"/>
</dbReference>
<comment type="caution">
    <text evidence="2">The sequence shown here is derived from an EMBL/GenBank/DDBJ whole genome shotgun (WGS) entry which is preliminary data.</text>
</comment>
<sequence>MMKASVMATGLVLAAAVATAGLVTSGTAVADVRHSEVPESLRGTWISATGSCPAPAGSGFVLTAQSYAKGGETCPVEWVEERAATPGTMYSVHMRCGTTAKSEANVIVWVKGPDTAATGTDFRNLADARICR</sequence>
<protein>
    <recommendedName>
        <fullName evidence="4">Ig-like domain-containing protein</fullName>
    </recommendedName>
</protein>
<gene>
    <name evidence="2" type="ORF">CH338_23630</name>
</gene>
<evidence type="ECO:0000313" key="2">
    <source>
        <dbReference type="EMBL" id="RAI32769.1"/>
    </source>
</evidence>
<keyword evidence="1" id="KW-0732">Signal</keyword>
<evidence type="ECO:0008006" key="4">
    <source>
        <dbReference type="Google" id="ProtNLM"/>
    </source>
</evidence>
<evidence type="ECO:0000313" key="3">
    <source>
        <dbReference type="Proteomes" id="UP000248863"/>
    </source>
</evidence>
<reference evidence="2 3" key="1">
    <citation type="submission" date="2017-07" db="EMBL/GenBank/DDBJ databases">
        <title>Draft Genome Sequences of Select Purple Nonsulfur Bacteria.</title>
        <authorList>
            <person name="Lasarre B."/>
            <person name="Mckinlay J.B."/>
        </authorList>
    </citation>
    <scope>NUCLEOTIDE SEQUENCE [LARGE SCALE GENOMIC DNA]</scope>
    <source>
        <strain evidence="2 3">DSM 11907</strain>
    </source>
</reference>
<feature type="signal peptide" evidence="1">
    <location>
        <begin position="1"/>
        <end position="30"/>
    </location>
</feature>